<keyword evidence="3" id="KW-1185">Reference proteome</keyword>
<accession>A0A9J6BMU4</accession>
<comment type="caution">
    <text evidence="2">The sequence shown here is derived from an EMBL/GenBank/DDBJ whole genome shotgun (WGS) entry which is preliminary data.</text>
</comment>
<evidence type="ECO:0000259" key="1">
    <source>
        <dbReference type="PROSITE" id="PS50097"/>
    </source>
</evidence>
<dbReference type="PANTHER" id="PTHR24413">
    <property type="entry name" value="SPECKLE-TYPE POZ PROTEIN"/>
    <property type="match status" value="1"/>
</dbReference>
<name>A0A9J6BMU4_POLVA</name>
<dbReference type="EMBL" id="JADBJN010000003">
    <property type="protein sequence ID" value="KAG5671185.1"/>
    <property type="molecule type" value="Genomic_DNA"/>
</dbReference>
<dbReference type="OrthoDB" id="7492888at2759"/>
<organism evidence="2 3">
    <name type="scientific">Polypedilum vanderplanki</name>
    <name type="common">Sleeping chironomid midge</name>
    <dbReference type="NCBI Taxonomy" id="319348"/>
    <lineage>
        <taxon>Eukaryota</taxon>
        <taxon>Metazoa</taxon>
        <taxon>Ecdysozoa</taxon>
        <taxon>Arthropoda</taxon>
        <taxon>Hexapoda</taxon>
        <taxon>Insecta</taxon>
        <taxon>Pterygota</taxon>
        <taxon>Neoptera</taxon>
        <taxon>Endopterygota</taxon>
        <taxon>Diptera</taxon>
        <taxon>Nematocera</taxon>
        <taxon>Chironomoidea</taxon>
        <taxon>Chironomidae</taxon>
        <taxon>Chironominae</taxon>
        <taxon>Polypedilum</taxon>
        <taxon>Polypedilum</taxon>
    </lineage>
</organism>
<dbReference type="SMART" id="SM00225">
    <property type="entry name" value="BTB"/>
    <property type="match status" value="1"/>
</dbReference>
<dbReference type="InterPro" id="IPR000210">
    <property type="entry name" value="BTB/POZ_dom"/>
</dbReference>
<protein>
    <recommendedName>
        <fullName evidence="1">BTB domain-containing protein</fullName>
    </recommendedName>
</protein>
<dbReference type="AlphaFoldDB" id="A0A9J6BMU4"/>
<feature type="domain" description="BTB" evidence="1">
    <location>
        <begin position="150"/>
        <end position="218"/>
    </location>
</feature>
<dbReference type="Proteomes" id="UP001107558">
    <property type="component" value="Chromosome 3"/>
</dbReference>
<proteinExistence type="predicted"/>
<dbReference type="CDD" id="cd18186">
    <property type="entry name" value="BTB_POZ_ZBTB_KLHL-like"/>
    <property type="match status" value="1"/>
</dbReference>
<dbReference type="SUPFAM" id="SSF54695">
    <property type="entry name" value="POZ domain"/>
    <property type="match status" value="1"/>
</dbReference>
<gene>
    <name evidence="2" type="ORF">PVAND_001396</name>
</gene>
<dbReference type="Gene3D" id="3.30.710.10">
    <property type="entry name" value="Potassium Channel Kv1.1, Chain A"/>
    <property type="match status" value="1"/>
</dbReference>
<evidence type="ECO:0000313" key="2">
    <source>
        <dbReference type="EMBL" id="KAG5671185.1"/>
    </source>
</evidence>
<reference evidence="2" key="1">
    <citation type="submission" date="2021-03" db="EMBL/GenBank/DDBJ databases">
        <title>Chromosome level genome of the anhydrobiotic midge Polypedilum vanderplanki.</title>
        <authorList>
            <person name="Yoshida Y."/>
            <person name="Kikawada T."/>
            <person name="Gusev O."/>
        </authorList>
    </citation>
    <scope>NUCLEOTIDE SEQUENCE</scope>
    <source>
        <strain evidence="2">NIAS01</strain>
        <tissue evidence="2">Whole body or cell culture</tissue>
    </source>
</reference>
<sequence length="309" mass="36455">MQKEYFSDEIGIKTNFENDCYSNAISDEGEDDCYCNSFEKCYFENYEEESDGESSPGFYLKDFCKCFRERIYQTTKCYIKTSDNEEYKLLNSSNCCKTRVESRNLLDVDEDFTTNYDKFSFMIKFKFNYEVKQRIITNPYENYLDNKFFNDITIVCSDGITLHANRMILALSSPVFKTMFETNMIECETKKIILDDIDSKTMQEFKRFVYSSKVENLKELAVPLLYASDKYEVSDLKAICIAHLSKNVKEDNVFETLKTAILFNLKILIHQCIGFIAFSYERFENTTEIKNLSEELQNKIIKMKKEIEN</sequence>
<evidence type="ECO:0000313" key="3">
    <source>
        <dbReference type="Proteomes" id="UP001107558"/>
    </source>
</evidence>
<dbReference type="InterPro" id="IPR011333">
    <property type="entry name" value="SKP1/BTB/POZ_sf"/>
</dbReference>
<dbReference type="PROSITE" id="PS50097">
    <property type="entry name" value="BTB"/>
    <property type="match status" value="1"/>
</dbReference>
<dbReference type="Pfam" id="PF00651">
    <property type="entry name" value="BTB"/>
    <property type="match status" value="1"/>
</dbReference>